<comment type="caution">
    <text evidence="3">The sequence shown here is derived from an EMBL/GenBank/DDBJ whole genome shotgun (WGS) entry which is preliminary data.</text>
</comment>
<keyword evidence="4" id="KW-1185">Reference proteome</keyword>
<keyword evidence="1" id="KW-0862">Zinc</keyword>
<dbReference type="GO" id="GO:0003676">
    <property type="term" value="F:nucleic acid binding"/>
    <property type="evidence" value="ECO:0007669"/>
    <property type="project" value="InterPro"/>
</dbReference>
<keyword evidence="1" id="KW-0863">Zinc-finger</keyword>
<accession>A0A4Y2CN86</accession>
<dbReference type="OrthoDB" id="413361at2759"/>
<dbReference type="Proteomes" id="UP000499080">
    <property type="component" value="Unassembled WGS sequence"/>
</dbReference>
<dbReference type="SUPFAM" id="SSF57756">
    <property type="entry name" value="Retrovirus zinc finger-like domains"/>
    <property type="match status" value="1"/>
</dbReference>
<evidence type="ECO:0000313" key="4">
    <source>
        <dbReference type="Proteomes" id="UP000499080"/>
    </source>
</evidence>
<evidence type="ECO:0000259" key="2">
    <source>
        <dbReference type="PROSITE" id="PS50158"/>
    </source>
</evidence>
<dbReference type="InterPro" id="IPR001878">
    <property type="entry name" value="Znf_CCHC"/>
</dbReference>
<dbReference type="Pfam" id="PF22936">
    <property type="entry name" value="Pol_BBD"/>
    <property type="match status" value="1"/>
</dbReference>
<dbReference type="InterPro" id="IPR054722">
    <property type="entry name" value="PolX-like_BBD"/>
</dbReference>
<keyword evidence="1" id="KW-0479">Metal-binding</keyword>
<dbReference type="PROSITE" id="PS50158">
    <property type="entry name" value="ZF_CCHC"/>
    <property type="match status" value="1"/>
</dbReference>
<dbReference type="AlphaFoldDB" id="A0A4Y2CN86"/>
<dbReference type="PANTHER" id="PTHR47592:SF27">
    <property type="entry name" value="OS08G0421700 PROTEIN"/>
    <property type="match status" value="1"/>
</dbReference>
<dbReference type="GO" id="GO:0008270">
    <property type="term" value="F:zinc ion binding"/>
    <property type="evidence" value="ECO:0007669"/>
    <property type="project" value="UniProtKB-KW"/>
</dbReference>
<organism evidence="3 4">
    <name type="scientific">Araneus ventricosus</name>
    <name type="common">Orbweaver spider</name>
    <name type="synonym">Epeira ventricosa</name>
    <dbReference type="NCBI Taxonomy" id="182803"/>
    <lineage>
        <taxon>Eukaryota</taxon>
        <taxon>Metazoa</taxon>
        <taxon>Ecdysozoa</taxon>
        <taxon>Arthropoda</taxon>
        <taxon>Chelicerata</taxon>
        <taxon>Arachnida</taxon>
        <taxon>Araneae</taxon>
        <taxon>Araneomorphae</taxon>
        <taxon>Entelegynae</taxon>
        <taxon>Araneoidea</taxon>
        <taxon>Araneidae</taxon>
        <taxon>Araneus</taxon>
    </lineage>
</organism>
<dbReference type="PANTHER" id="PTHR47592">
    <property type="entry name" value="PBF68 PROTEIN"/>
    <property type="match status" value="1"/>
</dbReference>
<dbReference type="SMART" id="SM00343">
    <property type="entry name" value="ZnF_C2HC"/>
    <property type="match status" value="2"/>
</dbReference>
<dbReference type="Gene3D" id="4.10.60.10">
    <property type="entry name" value="Zinc finger, CCHC-type"/>
    <property type="match status" value="1"/>
</dbReference>
<protein>
    <submittedName>
        <fullName evidence="3">Copia protein</fullName>
    </submittedName>
</protein>
<dbReference type="Pfam" id="PF14223">
    <property type="entry name" value="Retrotran_gag_2"/>
    <property type="match status" value="1"/>
</dbReference>
<feature type="domain" description="CCHC-type" evidence="2">
    <location>
        <begin position="118"/>
        <end position="133"/>
    </location>
</feature>
<evidence type="ECO:0000313" key="3">
    <source>
        <dbReference type="EMBL" id="GBM05197.1"/>
    </source>
</evidence>
<dbReference type="InterPro" id="IPR036875">
    <property type="entry name" value="Znf_CCHC_sf"/>
</dbReference>
<evidence type="ECO:0000256" key="1">
    <source>
        <dbReference type="PROSITE-ProRule" id="PRU00047"/>
    </source>
</evidence>
<dbReference type="EMBL" id="BGPR01000212">
    <property type="protein sequence ID" value="GBM05197.1"/>
    <property type="molecule type" value="Genomic_DNA"/>
</dbReference>
<reference evidence="3 4" key="1">
    <citation type="journal article" date="2019" name="Sci. Rep.">
        <title>Orb-weaving spider Araneus ventricosus genome elucidates the spidroin gene catalogue.</title>
        <authorList>
            <person name="Kono N."/>
            <person name="Nakamura H."/>
            <person name="Ohtoshi R."/>
            <person name="Moran D.A.P."/>
            <person name="Shinohara A."/>
            <person name="Yoshida Y."/>
            <person name="Fujiwara M."/>
            <person name="Mori M."/>
            <person name="Tomita M."/>
            <person name="Arakawa K."/>
        </authorList>
    </citation>
    <scope>NUCLEOTIDE SEQUENCE [LARGE SCALE GENOMIC DNA]</scope>
</reference>
<gene>
    <name evidence="3" type="primary">GIP_75</name>
    <name evidence="3" type="ORF">AVEN_197750_1</name>
</gene>
<name>A0A4Y2CN86_ARAVE</name>
<sequence length="332" mass="37027">MRQHIDEILNLVSDLRVSGAEVSDIDSIVYILMSLPKEYESVKVALENQPNVNLTMEFVTQRLIDSEALMNDSKFVDKSSLKYPTDNVTFVTKYKKLVCNFCSKRGHTSNFCRLKASKCFSCCKAGHYKRDCPVFKTAADSGARHLAYEITFAAGTLSEDKFIIDSGATSHMCSRKKWFSSLELASGIIKCASKSAVLQVEGIGIIRGQISNNVNLNLKDVIYVPNLSGQLLSVQKIEAAEFCVIFKKEEVFLEKENKCLLFGHEKKCGQYISDFIPRCETAPKSDIDDLWHRRCGHSCNQSLKQLGLPTISSFCEVCTRAKQCATPVGKGP</sequence>
<proteinExistence type="predicted"/>